<proteinExistence type="inferred from homology"/>
<name>A0ABV2G7X9_9BACL</name>
<organism evidence="3 4">
    <name type="scientific">Bhargavaea ullalensis</name>
    <dbReference type="NCBI Taxonomy" id="1265685"/>
    <lineage>
        <taxon>Bacteria</taxon>
        <taxon>Bacillati</taxon>
        <taxon>Bacillota</taxon>
        <taxon>Bacilli</taxon>
        <taxon>Bacillales</taxon>
        <taxon>Caryophanaceae</taxon>
        <taxon>Bhargavaea</taxon>
    </lineage>
</organism>
<dbReference type="Proteomes" id="UP001549099">
    <property type="component" value="Unassembled WGS sequence"/>
</dbReference>
<keyword evidence="4" id="KW-1185">Reference proteome</keyword>
<evidence type="ECO:0000256" key="2">
    <source>
        <dbReference type="ARBA" id="ARBA00023002"/>
    </source>
</evidence>
<dbReference type="InterPro" id="IPR036291">
    <property type="entry name" value="NAD(P)-bd_dom_sf"/>
</dbReference>
<dbReference type="RefSeq" id="WP_354194510.1">
    <property type="nucleotide sequence ID" value="NZ_JBEPLW010000001.1"/>
</dbReference>
<protein>
    <submittedName>
        <fullName evidence="3">NAD(P)-dependent dehydrogenase (Short-subunit alcohol dehydrogenase family)</fullName>
    </submittedName>
</protein>
<dbReference type="SUPFAM" id="SSF51735">
    <property type="entry name" value="NAD(P)-binding Rossmann-fold domains"/>
    <property type="match status" value="1"/>
</dbReference>
<reference evidence="3 4" key="1">
    <citation type="submission" date="2024-06" db="EMBL/GenBank/DDBJ databases">
        <title>Genomic Encyclopedia of Type Strains, Phase IV (KMG-IV): sequencing the most valuable type-strain genomes for metagenomic binning, comparative biology and taxonomic classification.</title>
        <authorList>
            <person name="Goeker M."/>
        </authorList>
    </citation>
    <scope>NUCLEOTIDE SEQUENCE [LARGE SCALE GENOMIC DNA]</scope>
    <source>
        <strain evidence="3 4">DSM 26128</strain>
    </source>
</reference>
<dbReference type="NCBIfam" id="NF005559">
    <property type="entry name" value="PRK07231.1"/>
    <property type="match status" value="1"/>
</dbReference>
<evidence type="ECO:0000256" key="1">
    <source>
        <dbReference type="ARBA" id="ARBA00006484"/>
    </source>
</evidence>
<dbReference type="CDD" id="cd05233">
    <property type="entry name" value="SDR_c"/>
    <property type="match status" value="1"/>
</dbReference>
<accession>A0ABV2G7X9</accession>
<evidence type="ECO:0000313" key="3">
    <source>
        <dbReference type="EMBL" id="MET3574388.1"/>
    </source>
</evidence>
<dbReference type="PRINTS" id="PR00080">
    <property type="entry name" value="SDRFAMILY"/>
</dbReference>
<dbReference type="InterPro" id="IPR002347">
    <property type="entry name" value="SDR_fam"/>
</dbReference>
<dbReference type="PRINTS" id="PR00081">
    <property type="entry name" value="GDHRDH"/>
</dbReference>
<dbReference type="EMBL" id="JBEPLW010000001">
    <property type="protein sequence ID" value="MET3574388.1"/>
    <property type="molecule type" value="Genomic_DNA"/>
</dbReference>
<dbReference type="InterPro" id="IPR020904">
    <property type="entry name" value="Sc_DH/Rdtase_CS"/>
</dbReference>
<sequence length="254" mass="26717">MSGLLMQDKVGIVTAGGSGIGRESAKAFAAEGAKVVVSDISEEAGHETVRLIRESGGDAIFVLCDVSDENQIAALVEETVSHYGRLDWAHNNAGIGAPSKPIAETETADWDRCIRITQTSLYLSLKHQIPAMLKSGGGAIVNTASTSGLLGSENLATYSAAKWAVNGLTKSVALEYAKQGIRVNSICPGMTLTPAVEAWAKEVPEQAKYVENDIPLGRMGRPEEQAQAAVWLCSDRASYITGVNLAVDGGQTAK</sequence>
<evidence type="ECO:0000313" key="4">
    <source>
        <dbReference type="Proteomes" id="UP001549099"/>
    </source>
</evidence>
<dbReference type="PROSITE" id="PS00061">
    <property type="entry name" value="ADH_SHORT"/>
    <property type="match status" value="1"/>
</dbReference>
<dbReference type="Gene3D" id="3.40.50.720">
    <property type="entry name" value="NAD(P)-binding Rossmann-like Domain"/>
    <property type="match status" value="1"/>
</dbReference>
<comment type="caution">
    <text evidence="3">The sequence shown here is derived from an EMBL/GenBank/DDBJ whole genome shotgun (WGS) entry which is preliminary data.</text>
</comment>
<dbReference type="PANTHER" id="PTHR24321">
    <property type="entry name" value="DEHYDROGENASES, SHORT CHAIN"/>
    <property type="match status" value="1"/>
</dbReference>
<gene>
    <name evidence="3" type="ORF">ABID49_000264</name>
</gene>
<keyword evidence="2" id="KW-0560">Oxidoreductase</keyword>
<dbReference type="PANTHER" id="PTHR24321:SF8">
    <property type="entry name" value="ESTRADIOL 17-BETA-DEHYDROGENASE 8-RELATED"/>
    <property type="match status" value="1"/>
</dbReference>
<dbReference type="Pfam" id="PF13561">
    <property type="entry name" value="adh_short_C2"/>
    <property type="match status" value="1"/>
</dbReference>
<comment type="similarity">
    <text evidence="1">Belongs to the short-chain dehydrogenases/reductases (SDR) family.</text>
</comment>